<evidence type="ECO:0000313" key="3">
    <source>
        <dbReference type="EnsemblMetazoa" id="CPIJ003368-PA"/>
    </source>
</evidence>
<dbReference type="VEuPathDB" id="VectorBase:CQUJHB001292"/>
<dbReference type="eggNOG" id="KOG3538">
    <property type="taxonomic scope" value="Eukaryota"/>
</dbReference>
<protein>
    <submittedName>
        <fullName evidence="2 3">Papilin</fullName>
    </submittedName>
</protein>
<dbReference type="EMBL" id="DS231856">
    <property type="protein sequence ID" value="EDS38441.1"/>
    <property type="molecule type" value="Genomic_DNA"/>
</dbReference>
<proteinExistence type="predicted"/>
<evidence type="ECO:0000313" key="2">
    <source>
        <dbReference type="EMBL" id="EDS38441.1"/>
    </source>
</evidence>
<dbReference type="VEuPathDB" id="VectorBase:CPIJ003368"/>
<sequence length="622" mass="69518">MADHDYSLFLERKLSRHDNTTASTGLTNSQYAGTGRTNGLATAPTSPANSCSASCLTINCTREDTGKIVSPFLCSPDTKPEARIRNCNDIPCPPRWNYSKFTRCSKFLCIYEVTRDGENTMIVPNSMCTTKPYPEPQFCNINDCPLRGRPCGDGLKERCVECKQIMTQEHKVERPASMYPSSKPPDKKPCNGKACILEYQNPPIAGTNSTFIQYDPEKNKITLKFGGAATVFFGKQIKIKCPFKRFNRIKIQWAKVADARSGITRTLRHVVAREFGKHLHRSDCWRRFWGLVPGGRSSSGGHSAQVDSRGKGRRSTSRTSGGTRIRSRDVPARCAMLEISQIDDPSTLHRSQHLYPGGPAADVTEHEKDLYNHYQKHSFRGAGHKYFGNSCANIRTEIRPPEHEREEAVFLIPPGVEGSVLLLLLYHKHASHTSSNKDAPGSVLRAEPENHFSSAHLPCQSFDPTDSRCVVIATTLIALRFLRAHRTSRAKWPLQNRLGHTVDRRTHGMPRSLIRARPFTQRGRRPSPKRVVDYLPPPPLLLQRSSRFPKVQPAPINSALPRGEQFALTDKCPTSPSPNLKKGATSLNDDKLLRGCSSICVHAVIDMLLPAPRRDRARSMLL</sequence>
<dbReference type="KEGG" id="cqu:CpipJ_CPIJ003368"/>
<dbReference type="VEuPathDB" id="VectorBase:CQUJHB006628"/>
<feature type="region of interest" description="Disordered" evidence="1">
    <location>
        <begin position="296"/>
        <end position="325"/>
    </location>
</feature>
<dbReference type="Proteomes" id="UP000002320">
    <property type="component" value="Unassembled WGS sequence"/>
</dbReference>
<gene>
    <name evidence="3" type="primary">6034508</name>
    <name evidence="2" type="ORF">CpipJ_CPIJ003368</name>
</gene>
<name>B0W7X9_CULQU</name>
<dbReference type="InParanoid" id="B0W7X9"/>
<dbReference type="OrthoDB" id="5948003at2759"/>
<reference evidence="3" key="2">
    <citation type="submission" date="2021-02" db="UniProtKB">
        <authorList>
            <consortium name="EnsemblMetazoa"/>
        </authorList>
    </citation>
    <scope>IDENTIFICATION</scope>
    <source>
        <strain evidence="3">JHB</strain>
    </source>
</reference>
<dbReference type="HOGENOM" id="CLU_439589_0_0_1"/>
<reference evidence="2" key="1">
    <citation type="submission" date="2007-03" db="EMBL/GenBank/DDBJ databases">
        <title>Annotation of Culex pipiens quinquefasciatus.</title>
        <authorList>
            <consortium name="The Broad Institute Genome Sequencing Platform"/>
            <person name="Atkinson P.W."/>
            <person name="Hemingway J."/>
            <person name="Christensen B.M."/>
            <person name="Higgs S."/>
            <person name="Kodira C."/>
            <person name="Hannick L."/>
            <person name="Megy K."/>
            <person name="O'Leary S."/>
            <person name="Pearson M."/>
            <person name="Haas B.J."/>
            <person name="Mauceli E."/>
            <person name="Wortman J.R."/>
            <person name="Lee N.H."/>
            <person name="Guigo R."/>
            <person name="Stanke M."/>
            <person name="Alvarado L."/>
            <person name="Amedeo P."/>
            <person name="Antoine C.H."/>
            <person name="Arensburger P."/>
            <person name="Bidwell S.L."/>
            <person name="Crawford M."/>
            <person name="Camaro F."/>
            <person name="Devon K."/>
            <person name="Engels R."/>
            <person name="Hammond M."/>
            <person name="Howarth C."/>
            <person name="Koehrsen M."/>
            <person name="Lawson D."/>
            <person name="Montgomery P."/>
            <person name="Nene V."/>
            <person name="Nusbaum C."/>
            <person name="Puiu D."/>
            <person name="Romero-Severson J."/>
            <person name="Severson D.W."/>
            <person name="Shumway M."/>
            <person name="Sisk P."/>
            <person name="Stolte C."/>
            <person name="Zeng Q."/>
            <person name="Eisenstadt E."/>
            <person name="Fraser-Liggett C."/>
            <person name="Strausberg R."/>
            <person name="Galagan J."/>
            <person name="Birren B."/>
            <person name="Collins F.H."/>
        </authorList>
    </citation>
    <scope>NUCLEOTIDE SEQUENCE [LARGE SCALE GENOMIC DNA]</scope>
    <source>
        <strain evidence="2">JHB</strain>
    </source>
</reference>
<evidence type="ECO:0000256" key="1">
    <source>
        <dbReference type="SAM" id="MobiDB-lite"/>
    </source>
</evidence>
<keyword evidence="4" id="KW-1185">Reference proteome</keyword>
<evidence type="ECO:0000313" key="4">
    <source>
        <dbReference type="Proteomes" id="UP000002320"/>
    </source>
</evidence>
<organism>
    <name type="scientific">Culex quinquefasciatus</name>
    <name type="common">Southern house mosquito</name>
    <name type="synonym">Culex pungens</name>
    <dbReference type="NCBI Taxonomy" id="7176"/>
    <lineage>
        <taxon>Eukaryota</taxon>
        <taxon>Metazoa</taxon>
        <taxon>Ecdysozoa</taxon>
        <taxon>Arthropoda</taxon>
        <taxon>Hexapoda</taxon>
        <taxon>Insecta</taxon>
        <taxon>Pterygota</taxon>
        <taxon>Neoptera</taxon>
        <taxon>Endopterygota</taxon>
        <taxon>Diptera</taxon>
        <taxon>Nematocera</taxon>
        <taxon>Culicoidea</taxon>
        <taxon>Culicidae</taxon>
        <taxon>Culicinae</taxon>
        <taxon>Culicini</taxon>
        <taxon>Culex</taxon>
        <taxon>Culex</taxon>
    </lineage>
</organism>
<accession>B0W7X9</accession>
<dbReference type="EnsemblMetazoa" id="CPIJ003368-RA">
    <property type="protein sequence ID" value="CPIJ003368-PA"/>
    <property type="gene ID" value="CPIJ003368"/>
</dbReference>
<dbReference type="AlphaFoldDB" id="B0W7X9"/>